<dbReference type="InterPro" id="IPR012327">
    <property type="entry name" value="MeTrfase_D12"/>
</dbReference>
<keyword evidence="1" id="KW-0489">Methyltransferase</keyword>
<dbReference type="GO" id="GO:0009307">
    <property type="term" value="P:DNA restriction-modification system"/>
    <property type="evidence" value="ECO:0007669"/>
    <property type="project" value="InterPro"/>
</dbReference>
<dbReference type="PANTHER" id="PTHR30481">
    <property type="entry name" value="DNA ADENINE METHYLASE"/>
    <property type="match status" value="1"/>
</dbReference>
<evidence type="ECO:0000256" key="2">
    <source>
        <dbReference type="ARBA" id="ARBA00022679"/>
    </source>
</evidence>
<keyword evidence="3" id="KW-0949">S-adenosyl-L-methionine</keyword>
<comment type="caution">
    <text evidence="4">The sequence shown here is derived from an EMBL/GenBank/DDBJ whole genome shotgun (WGS) entry which is preliminary data.</text>
</comment>
<dbReference type="GO" id="GO:1904047">
    <property type="term" value="F:S-adenosyl-L-methionine binding"/>
    <property type="evidence" value="ECO:0007669"/>
    <property type="project" value="TreeGrafter"/>
</dbReference>
<dbReference type="GO" id="GO:0032259">
    <property type="term" value="P:methylation"/>
    <property type="evidence" value="ECO:0007669"/>
    <property type="project" value="UniProtKB-KW"/>
</dbReference>
<dbReference type="EMBL" id="BARS01017234">
    <property type="protein sequence ID" value="GAF95701.1"/>
    <property type="molecule type" value="Genomic_DNA"/>
</dbReference>
<reference evidence="4" key="1">
    <citation type="journal article" date="2014" name="Front. Microbiol.">
        <title>High frequency of phylogenetically diverse reductive dehalogenase-homologous genes in deep subseafloor sedimentary metagenomes.</title>
        <authorList>
            <person name="Kawai M."/>
            <person name="Futagami T."/>
            <person name="Toyoda A."/>
            <person name="Takaki Y."/>
            <person name="Nishi S."/>
            <person name="Hori S."/>
            <person name="Arai W."/>
            <person name="Tsubouchi T."/>
            <person name="Morono Y."/>
            <person name="Uchiyama I."/>
            <person name="Ito T."/>
            <person name="Fujiyama A."/>
            <person name="Inagaki F."/>
            <person name="Takami H."/>
        </authorList>
    </citation>
    <scope>NUCLEOTIDE SEQUENCE</scope>
    <source>
        <strain evidence="4">Expedition CK06-06</strain>
    </source>
</reference>
<dbReference type="Pfam" id="PF02086">
    <property type="entry name" value="MethyltransfD12"/>
    <property type="match status" value="1"/>
</dbReference>
<dbReference type="Gene3D" id="3.40.50.150">
    <property type="entry name" value="Vaccinia Virus protein VP39"/>
    <property type="match status" value="2"/>
</dbReference>
<gene>
    <name evidence="4" type="ORF">S01H1_28227</name>
</gene>
<protein>
    <recommendedName>
        <fullName evidence="5">Site-specific DNA-methyltransferase (adenine-specific)</fullName>
    </recommendedName>
</protein>
<organism evidence="4">
    <name type="scientific">marine sediment metagenome</name>
    <dbReference type="NCBI Taxonomy" id="412755"/>
    <lineage>
        <taxon>unclassified sequences</taxon>
        <taxon>metagenomes</taxon>
        <taxon>ecological metagenomes</taxon>
    </lineage>
</organism>
<name>X0U8P4_9ZZZZ</name>
<evidence type="ECO:0000256" key="3">
    <source>
        <dbReference type="ARBA" id="ARBA00022691"/>
    </source>
</evidence>
<evidence type="ECO:0008006" key="5">
    <source>
        <dbReference type="Google" id="ProtNLM"/>
    </source>
</evidence>
<dbReference type="PANTHER" id="PTHR30481:SF4">
    <property type="entry name" value="SITE-SPECIFIC DNA-METHYLTRANSFERASE (ADENINE-SPECIFIC)"/>
    <property type="match status" value="1"/>
</dbReference>
<dbReference type="SUPFAM" id="SSF53335">
    <property type="entry name" value="S-adenosyl-L-methionine-dependent methyltransferases"/>
    <property type="match status" value="1"/>
</dbReference>
<feature type="non-terminal residue" evidence="4">
    <location>
        <position position="236"/>
    </location>
</feature>
<dbReference type="GO" id="GO:0006298">
    <property type="term" value="P:mismatch repair"/>
    <property type="evidence" value="ECO:0007669"/>
    <property type="project" value="TreeGrafter"/>
</dbReference>
<proteinExistence type="predicted"/>
<accession>X0U8P4</accession>
<dbReference type="GO" id="GO:0043565">
    <property type="term" value="F:sequence-specific DNA binding"/>
    <property type="evidence" value="ECO:0007669"/>
    <property type="project" value="TreeGrafter"/>
</dbReference>
<evidence type="ECO:0000313" key="4">
    <source>
        <dbReference type="EMBL" id="GAF95701.1"/>
    </source>
</evidence>
<sequence length="236" mass="27437">MAKKRPKHNPKKINPPGKYHGGKAYLCRRLIELHPPAEKYNKHVEPFGGLASVKLNLPVATRESPRVDIYNDIDGRLYNLFDTLQKEPRRLQELLALTPYSEEMFEDACNEHIYRISSFTEQARMMFVRLQMSLGGRGESFSRTKSRTRRGIADCVSGYLSKIHKDLPEIAEAVTEWQLEKRDGLECIKYHDSPTTMFYLDPPYLPETRTSADVYVNEMTPEQHEELLQYKGEFRP</sequence>
<evidence type="ECO:0000256" key="1">
    <source>
        <dbReference type="ARBA" id="ARBA00022603"/>
    </source>
</evidence>
<dbReference type="AlphaFoldDB" id="X0U8P4"/>
<keyword evidence="2" id="KW-0808">Transferase</keyword>
<dbReference type="InterPro" id="IPR029063">
    <property type="entry name" value="SAM-dependent_MTases_sf"/>
</dbReference>
<dbReference type="PRINTS" id="PR00505">
    <property type="entry name" value="D12N6MTFRASE"/>
</dbReference>
<dbReference type="GO" id="GO:0009007">
    <property type="term" value="F:site-specific DNA-methyltransferase (adenine-specific) activity"/>
    <property type="evidence" value="ECO:0007669"/>
    <property type="project" value="UniProtKB-EC"/>
</dbReference>